<dbReference type="Proteomes" id="UP000011513">
    <property type="component" value="Unassembled WGS sequence"/>
</dbReference>
<evidence type="ECO:0000256" key="3">
    <source>
        <dbReference type="ARBA" id="ARBA00022723"/>
    </source>
</evidence>
<evidence type="ECO:0000256" key="6">
    <source>
        <dbReference type="ARBA" id="ARBA00023136"/>
    </source>
</evidence>
<evidence type="ECO:0000256" key="4">
    <source>
        <dbReference type="ARBA" id="ARBA00022982"/>
    </source>
</evidence>
<keyword evidence="6" id="KW-0472">Membrane</keyword>
<evidence type="ECO:0000313" key="9">
    <source>
        <dbReference type="Proteomes" id="UP000011513"/>
    </source>
</evidence>
<sequence>MDEGNRIADALSRRRVLAGLGSVAAVSLAGCSSTAEDEYDVGMTAVAFDPPSVTVSVGEEVVWRNTSSRGHTVTAYADDIPEEAEFFASGGFESEAAARKAYNQNVGGLIDSGQNYSHTFEVPGEYRYFCVPHESQGMVGTVVVEGESEAGSSSDTATE</sequence>
<name>M0CUI0_HALPD</name>
<dbReference type="SUPFAM" id="SSF49503">
    <property type="entry name" value="Cupredoxins"/>
    <property type="match status" value="1"/>
</dbReference>
<dbReference type="PANTHER" id="PTHR34192:SF10">
    <property type="entry name" value="PLASTOCYANIN MAJOR ISOFORM, CHLOROPLASTIC-RELATED"/>
    <property type="match status" value="1"/>
</dbReference>
<dbReference type="GO" id="GO:0005507">
    <property type="term" value="F:copper ion binding"/>
    <property type="evidence" value="ECO:0007669"/>
    <property type="project" value="InterPro"/>
</dbReference>
<organism evidence="8 9">
    <name type="scientific">Halogeometricum pallidum JCM 14848</name>
    <dbReference type="NCBI Taxonomy" id="1227487"/>
    <lineage>
        <taxon>Archaea</taxon>
        <taxon>Methanobacteriati</taxon>
        <taxon>Methanobacteriota</taxon>
        <taxon>Stenosarchaea group</taxon>
        <taxon>Halobacteria</taxon>
        <taxon>Halobacteriales</taxon>
        <taxon>Haloferacaceae</taxon>
        <taxon>Halogeometricum</taxon>
    </lineage>
</organism>
<evidence type="ECO:0000256" key="2">
    <source>
        <dbReference type="ARBA" id="ARBA00022448"/>
    </source>
</evidence>
<dbReference type="Gene3D" id="2.60.40.420">
    <property type="entry name" value="Cupredoxins - blue copper proteins"/>
    <property type="match status" value="1"/>
</dbReference>
<reference evidence="8 9" key="1">
    <citation type="journal article" date="2014" name="PLoS Genet.">
        <title>Phylogenetically driven sequencing of extremely halophilic archaea reveals strategies for static and dynamic osmo-response.</title>
        <authorList>
            <person name="Becker E.A."/>
            <person name="Seitzer P.M."/>
            <person name="Tritt A."/>
            <person name="Larsen D."/>
            <person name="Krusor M."/>
            <person name="Yao A.I."/>
            <person name="Wu D."/>
            <person name="Madern D."/>
            <person name="Eisen J.A."/>
            <person name="Darling A.E."/>
            <person name="Facciotti M.T."/>
        </authorList>
    </citation>
    <scope>NUCLEOTIDE SEQUENCE [LARGE SCALE GENOMIC DNA]</scope>
    <source>
        <strain evidence="8 9">JCM 14848</strain>
    </source>
</reference>
<dbReference type="EMBL" id="AOIV01000045">
    <property type="protein sequence ID" value="ELZ26308.1"/>
    <property type="molecule type" value="Genomic_DNA"/>
</dbReference>
<gene>
    <name evidence="8" type="ORF">C474_21466</name>
</gene>
<feature type="domain" description="Blue (type 1) copper" evidence="7">
    <location>
        <begin position="38"/>
        <end position="145"/>
    </location>
</feature>
<evidence type="ECO:0000256" key="1">
    <source>
        <dbReference type="ARBA" id="ARBA00004370"/>
    </source>
</evidence>
<dbReference type="PATRIC" id="fig|1227487.5.peg.4282"/>
<dbReference type="CDD" id="cd04220">
    <property type="entry name" value="Halocyanin"/>
    <property type="match status" value="1"/>
</dbReference>
<proteinExistence type="predicted"/>
<dbReference type="eggNOG" id="arCOG02917">
    <property type="taxonomic scope" value="Archaea"/>
</dbReference>
<dbReference type="PANTHER" id="PTHR34192">
    <property type="entry name" value="PLASTOCYANIN MAJOR ISOFORM, CHLOROPLASTIC-RELATED"/>
    <property type="match status" value="1"/>
</dbReference>
<comment type="subcellular location">
    <subcellularLocation>
        <location evidence="1">Membrane</location>
    </subcellularLocation>
</comment>
<keyword evidence="9" id="KW-1185">Reference proteome</keyword>
<dbReference type="InterPro" id="IPR000923">
    <property type="entry name" value="BlueCu_1"/>
</dbReference>
<dbReference type="InParanoid" id="M0CUI0"/>
<dbReference type="GO" id="GO:0016020">
    <property type="term" value="C:membrane"/>
    <property type="evidence" value="ECO:0007669"/>
    <property type="project" value="UniProtKB-SubCell"/>
</dbReference>
<dbReference type="Pfam" id="PF00127">
    <property type="entry name" value="Copper-bind"/>
    <property type="match status" value="1"/>
</dbReference>
<dbReference type="RefSeq" id="WP_008390408.1">
    <property type="nucleotide sequence ID" value="NZ_AOIV01000045.1"/>
</dbReference>
<dbReference type="AlphaFoldDB" id="M0CUI0"/>
<keyword evidence="2" id="KW-0813">Transport</keyword>
<dbReference type="InterPro" id="IPR006311">
    <property type="entry name" value="TAT_signal"/>
</dbReference>
<evidence type="ECO:0000256" key="5">
    <source>
        <dbReference type="ARBA" id="ARBA00023008"/>
    </source>
</evidence>
<protein>
    <submittedName>
        <fullName evidence="8">Plastocyanin</fullName>
    </submittedName>
</protein>
<keyword evidence="4" id="KW-0249">Electron transport</keyword>
<evidence type="ECO:0000259" key="7">
    <source>
        <dbReference type="Pfam" id="PF00127"/>
    </source>
</evidence>
<dbReference type="InterPro" id="IPR028871">
    <property type="entry name" value="BlueCu_1_BS"/>
</dbReference>
<dbReference type="OrthoDB" id="4392at2157"/>
<dbReference type="PROSITE" id="PS51257">
    <property type="entry name" value="PROKAR_LIPOPROTEIN"/>
    <property type="match status" value="1"/>
</dbReference>
<keyword evidence="3" id="KW-0479">Metal-binding</keyword>
<accession>M0CUI0</accession>
<evidence type="ECO:0000313" key="8">
    <source>
        <dbReference type="EMBL" id="ELZ26308.1"/>
    </source>
</evidence>
<dbReference type="GO" id="GO:0009055">
    <property type="term" value="F:electron transfer activity"/>
    <property type="evidence" value="ECO:0007669"/>
    <property type="project" value="InterPro"/>
</dbReference>
<comment type="caution">
    <text evidence="8">The sequence shown here is derived from an EMBL/GenBank/DDBJ whole genome shotgun (WGS) entry which is preliminary data.</text>
</comment>
<keyword evidence="5" id="KW-0186">Copper</keyword>
<dbReference type="PROSITE" id="PS51318">
    <property type="entry name" value="TAT"/>
    <property type="match status" value="1"/>
</dbReference>
<dbReference type="InterPro" id="IPR008972">
    <property type="entry name" value="Cupredoxin"/>
</dbReference>
<dbReference type="PROSITE" id="PS00196">
    <property type="entry name" value="COPPER_BLUE"/>
    <property type="match status" value="1"/>
</dbReference>